<dbReference type="CDD" id="cd00018">
    <property type="entry name" value="AP2"/>
    <property type="match status" value="1"/>
</dbReference>
<dbReference type="FunFam" id="3.30.730.10:FF:000001">
    <property type="entry name" value="Ethylene-responsive transcription factor 2"/>
    <property type="match status" value="1"/>
</dbReference>
<keyword evidence="3" id="KW-0238">DNA-binding</keyword>
<dbReference type="PROSITE" id="PS51032">
    <property type="entry name" value="AP2_ERF"/>
    <property type="match status" value="1"/>
</dbReference>
<dbReference type="InterPro" id="IPR036955">
    <property type="entry name" value="AP2/ERF_dom_sf"/>
</dbReference>
<keyword evidence="9" id="KW-1185">Reference proteome</keyword>
<feature type="domain" description="AP2/ERF" evidence="7">
    <location>
        <begin position="21"/>
        <end position="78"/>
    </location>
</feature>
<dbReference type="GO" id="GO:0003700">
    <property type="term" value="F:DNA-binding transcription factor activity"/>
    <property type="evidence" value="ECO:0007669"/>
    <property type="project" value="InterPro"/>
</dbReference>
<keyword evidence="2" id="KW-0805">Transcription regulation</keyword>
<comment type="subcellular location">
    <subcellularLocation>
        <location evidence="1">Nucleus</location>
    </subcellularLocation>
</comment>
<evidence type="ECO:0000313" key="9">
    <source>
        <dbReference type="Proteomes" id="UP001151287"/>
    </source>
</evidence>
<feature type="region of interest" description="Disordered" evidence="6">
    <location>
        <begin position="134"/>
        <end position="155"/>
    </location>
</feature>
<dbReference type="PANTHER" id="PTHR31677:SF252">
    <property type="entry name" value="ETHYLENE-RESPONSIVE TRANSCRIPTION FACTOR 3"/>
    <property type="match status" value="1"/>
</dbReference>
<proteinExistence type="predicted"/>
<dbReference type="Pfam" id="PF00847">
    <property type="entry name" value="AP2"/>
    <property type="match status" value="1"/>
</dbReference>
<evidence type="ECO:0000256" key="1">
    <source>
        <dbReference type="ARBA" id="ARBA00004123"/>
    </source>
</evidence>
<dbReference type="OrthoDB" id="1931494at2759"/>
<evidence type="ECO:0000313" key="8">
    <source>
        <dbReference type="EMBL" id="KAJ1703652.1"/>
    </source>
</evidence>
<organism evidence="8 9">
    <name type="scientific">Rhynchospora breviuscula</name>
    <dbReference type="NCBI Taxonomy" id="2022672"/>
    <lineage>
        <taxon>Eukaryota</taxon>
        <taxon>Viridiplantae</taxon>
        <taxon>Streptophyta</taxon>
        <taxon>Embryophyta</taxon>
        <taxon>Tracheophyta</taxon>
        <taxon>Spermatophyta</taxon>
        <taxon>Magnoliopsida</taxon>
        <taxon>Liliopsida</taxon>
        <taxon>Poales</taxon>
        <taxon>Cyperaceae</taxon>
        <taxon>Cyperoideae</taxon>
        <taxon>Rhynchosporeae</taxon>
        <taxon>Rhynchospora</taxon>
    </lineage>
</organism>
<dbReference type="InterPro" id="IPR001471">
    <property type="entry name" value="AP2/ERF_dom"/>
</dbReference>
<dbReference type="SMART" id="SM00380">
    <property type="entry name" value="AP2"/>
    <property type="match status" value="1"/>
</dbReference>
<evidence type="ECO:0000256" key="5">
    <source>
        <dbReference type="ARBA" id="ARBA00023242"/>
    </source>
</evidence>
<dbReference type="PANTHER" id="PTHR31677">
    <property type="entry name" value="AP2 DOMAIN CLASS TRANSCRIPTION FACTOR"/>
    <property type="match status" value="1"/>
</dbReference>
<gene>
    <name evidence="8" type="ORF">LUZ63_003431</name>
</gene>
<feature type="compositionally biased region" description="Low complexity" evidence="6">
    <location>
        <begin position="143"/>
        <end position="155"/>
    </location>
</feature>
<dbReference type="GO" id="GO:0003677">
    <property type="term" value="F:DNA binding"/>
    <property type="evidence" value="ECO:0007669"/>
    <property type="project" value="UniProtKB-KW"/>
</dbReference>
<comment type="caution">
    <text evidence="8">The sequence shown here is derived from an EMBL/GenBank/DDBJ whole genome shotgun (WGS) entry which is preliminary data.</text>
</comment>
<protein>
    <recommendedName>
        <fullName evidence="7">AP2/ERF domain-containing protein</fullName>
    </recommendedName>
</protein>
<keyword evidence="4" id="KW-0804">Transcription</keyword>
<dbReference type="Gene3D" id="3.30.730.10">
    <property type="entry name" value="AP2/ERF domain"/>
    <property type="match status" value="1"/>
</dbReference>
<keyword evidence="5" id="KW-0539">Nucleus</keyword>
<dbReference type="InterPro" id="IPR016177">
    <property type="entry name" value="DNA-bd_dom_sf"/>
</dbReference>
<evidence type="ECO:0000256" key="3">
    <source>
        <dbReference type="ARBA" id="ARBA00023125"/>
    </source>
</evidence>
<sequence length="189" mass="20146">MRKGKAPASAAAVQAPSMETRFRGVRKRPWGRYAAEIRDPARKARVWLGTFDSAEEAARAYDAAARALRGPKARTNFPVPAMVDPGLVISPGSFANALPSRPACSSLSSTLESYSGPRRVEPVNPVRTSPLAAAVRPDDGRSDCGSSDSVVEDGSGGVDSCYRTVPLSFDLNLLPEEQEEDGDLTALRL</sequence>
<dbReference type="Proteomes" id="UP001151287">
    <property type="component" value="Unassembled WGS sequence"/>
</dbReference>
<name>A0A9Q0D0N4_9POAL</name>
<dbReference type="PRINTS" id="PR00367">
    <property type="entry name" value="ETHRSPELEMNT"/>
</dbReference>
<evidence type="ECO:0000259" key="7">
    <source>
        <dbReference type="PROSITE" id="PS51032"/>
    </source>
</evidence>
<dbReference type="SUPFAM" id="SSF54171">
    <property type="entry name" value="DNA-binding domain"/>
    <property type="match status" value="1"/>
</dbReference>
<dbReference type="EMBL" id="JAMQYH010000001">
    <property type="protein sequence ID" value="KAJ1703652.1"/>
    <property type="molecule type" value="Genomic_DNA"/>
</dbReference>
<reference evidence="8" key="1">
    <citation type="journal article" date="2022" name="Cell">
        <title>Repeat-based holocentromeres influence genome architecture and karyotype evolution.</title>
        <authorList>
            <person name="Hofstatter P.G."/>
            <person name="Thangavel G."/>
            <person name="Lux T."/>
            <person name="Neumann P."/>
            <person name="Vondrak T."/>
            <person name="Novak P."/>
            <person name="Zhang M."/>
            <person name="Costa L."/>
            <person name="Castellani M."/>
            <person name="Scott A."/>
            <person name="Toegelov H."/>
            <person name="Fuchs J."/>
            <person name="Mata-Sucre Y."/>
            <person name="Dias Y."/>
            <person name="Vanzela A.L.L."/>
            <person name="Huettel B."/>
            <person name="Almeida C.C.S."/>
            <person name="Simkova H."/>
            <person name="Souza G."/>
            <person name="Pedrosa-Harand A."/>
            <person name="Macas J."/>
            <person name="Mayer K.F.X."/>
            <person name="Houben A."/>
            <person name="Marques A."/>
        </authorList>
    </citation>
    <scope>NUCLEOTIDE SEQUENCE</scope>
    <source>
        <strain evidence="8">RhyBre1mFocal</strain>
    </source>
</reference>
<evidence type="ECO:0000256" key="4">
    <source>
        <dbReference type="ARBA" id="ARBA00023163"/>
    </source>
</evidence>
<evidence type="ECO:0000256" key="2">
    <source>
        <dbReference type="ARBA" id="ARBA00023015"/>
    </source>
</evidence>
<accession>A0A9Q0D0N4</accession>
<dbReference type="GO" id="GO:0005634">
    <property type="term" value="C:nucleus"/>
    <property type="evidence" value="ECO:0007669"/>
    <property type="project" value="UniProtKB-SubCell"/>
</dbReference>
<evidence type="ECO:0000256" key="6">
    <source>
        <dbReference type="SAM" id="MobiDB-lite"/>
    </source>
</evidence>
<dbReference type="AlphaFoldDB" id="A0A9Q0D0N4"/>